<keyword evidence="5" id="KW-1185">Reference proteome</keyword>
<feature type="transmembrane region" description="Helical" evidence="2">
    <location>
        <begin position="27"/>
        <end position="46"/>
    </location>
</feature>
<dbReference type="InterPro" id="IPR028087">
    <property type="entry name" value="Tad_N"/>
</dbReference>
<evidence type="ECO:0000256" key="1">
    <source>
        <dbReference type="SAM" id="MobiDB-lite"/>
    </source>
</evidence>
<evidence type="ECO:0000313" key="4">
    <source>
        <dbReference type="EMBL" id="QVI62179.1"/>
    </source>
</evidence>
<keyword evidence="2" id="KW-0472">Membrane</keyword>
<name>A0ABX8D418_9CELL</name>
<sequence length="161" mass="16450">MRRIVHRVRQGVTDPDGGPERGDRGTATAFVIGLVVVLFALAGLVADGGRAVNARVAITDDAEQAARVGADQVDAGSLRGGSVPRIDPVRATSEARDFLVARGYAPGRISVGADGDAVTVQVSDVVPTALLQLVFIDSFTVEGDATARAAFGINSELGGAP</sequence>
<feature type="region of interest" description="Disordered" evidence="1">
    <location>
        <begin position="1"/>
        <end position="23"/>
    </location>
</feature>
<organism evidence="4 5">
    <name type="scientific">Cellulomonas wangleii</name>
    <dbReference type="NCBI Taxonomy" id="2816956"/>
    <lineage>
        <taxon>Bacteria</taxon>
        <taxon>Bacillati</taxon>
        <taxon>Actinomycetota</taxon>
        <taxon>Actinomycetes</taxon>
        <taxon>Micrococcales</taxon>
        <taxon>Cellulomonadaceae</taxon>
        <taxon>Cellulomonas</taxon>
    </lineage>
</organism>
<evidence type="ECO:0000259" key="3">
    <source>
        <dbReference type="Pfam" id="PF13400"/>
    </source>
</evidence>
<dbReference type="Pfam" id="PF13400">
    <property type="entry name" value="Tad"/>
    <property type="match status" value="1"/>
</dbReference>
<dbReference type="Proteomes" id="UP000677804">
    <property type="component" value="Chromosome"/>
</dbReference>
<accession>A0ABX8D418</accession>
<gene>
    <name evidence="4" type="ORF">KG103_17475</name>
</gene>
<dbReference type="RefSeq" id="WP_207339747.1">
    <property type="nucleotide sequence ID" value="NZ_CP074405.1"/>
</dbReference>
<proteinExistence type="predicted"/>
<feature type="domain" description="Putative Flp pilus-assembly TadG-like N-terminal" evidence="3">
    <location>
        <begin position="25"/>
        <end position="71"/>
    </location>
</feature>
<dbReference type="EMBL" id="CP074405">
    <property type="protein sequence ID" value="QVI62179.1"/>
    <property type="molecule type" value="Genomic_DNA"/>
</dbReference>
<evidence type="ECO:0000256" key="2">
    <source>
        <dbReference type="SAM" id="Phobius"/>
    </source>
</evidence>
<keyword evidence="2" id="KW-0812">Transmembrane</keyword>
<keyword evidence="2" id="KW-1133">Transmembrane helix</keyword>
<evidence type="ECO:0000313" key="5">
    <source>
        <dbReference type="Proteomes" id="UP000677804"/>
    </source>
</evidence>
<reference evidence="4 5" key="1">
    <citation type="submission" date="2021-05" db="EMBL/GenBank/DDBJ databases">
        <title>Novel species in genus Cellulomonas.</title>
        <authorList>
            <person name="Zhang G."/>
        </authorList>
    </citation>
    <scope>NUCLEOTIDE SEQUENCE [LARGE SCALE GENOMIC DNA]</scope>
    <source>
        <strain evidence="5">zg-ZUI222</strain>
    </source>
</reference>
<protein>
    <recommendedName>
        <fullName evidence="3">Putative Flp pilus-assembly TadG-like N-terminal domain-containing protein</fullName>
    </recommendedName>
</protein>